<accession>A0A9N7N849</accession>
<feature type="compositionally biased region" description="Basic and acidic residues" evidence="1">
    <location>
        <begin position="101"/>
        <end position="112"/>
    </location>
</feature>
<dbReference type="Proteomes" id="UP001153555">
    <property type="component" value="Unassembled WGS sequence"/>
</dbReference>
<dbReference type="AlphaFoldDB" id="A0A9N7N849"/>
<dbReference type="PANTHER" id="PTHR35122">
    <property type="entry name" value="OSJNBA0093F12.14 PROTEIN"/>
    <property type="match status" value="1"/>
</dbReference>
<sequence>MAANLQSRGFVSFGKRLVGQIHPRRSIHNSIYDKNPDENTHSTVVPDHVMPPRADEYWAPHPKTGVFGPSSNDKPDLDHDSGPNSVASDESALEQRAFFRPNEDLEKPPVQP</sequence>
<evidence type="ECO:0008006" key="4">
    <source>
        <dbReference type="Google" id="ProtNLM"/>
    </source>
</evidence>
<evidence type="ECO:0000313" key="3">
    <source>
        <dbReference type="Proteomes" id="UP001153555"/>
    </source>
</evidence>
<gene>
    <name evidence="2" type="ORF">SHERM_21645</name>
</gene>
<protein>
    <recommendedName>
        <fullName evidence="4">Late embryogenesis abundant protein</fullName>
    </recommendedName>
</protein>
<evidence type="ECO:0000313" key="2">
    <source>
        <dbReference type="EMBL" id="CAA0824740.1"/>
    </source>
</evidence>
<evidence type="ECO:0000256" key="1">
    <source>
        <dbReference type="SAM" id="MobiDB-lite"/>
    </source>
</evidence>
<proteinExistence type="predicted"/>
<keyword evidence="3" id="KW-1185">Reference proteome</keyword>
<feature type="region of interest" description="Disordered" evidence="1">
    <location>
        <begin position="26"/>
        <end position="112"/>
    </location>
</feature>
<dbReference type="Pfam" id="PF22272">
    <property type="entry name" value="LEA_3b"/>
    <property type="match status" value="1"/>
</dbReference>
<comment type="caution">
    <text evidence="2">The sequence shown here is derived from an EMBL/GenBank/DDBJ whole genome shotgun (WGS) entry which is preliminary data.</text>
</comment>
<name>A0A9N7N849_STRHE</name>
<dbReference type="EMBL" id="CACSLK010024787">
    <property type="protein sequence ID" value="CAA0824740.1"/>
    <property type="molecule type" value="Genomic_DNA"/>
</dbReference>
<reference evidence="2" key="1">
    <citation type="submission" date="2019-12" db="EMBL/GenBank/DDBJ databases">
        <authorList>
            <person name="Scholes J."/>
        </authorList>
    </citation>
    <scope>NUCLEOTIDE SEQUENCE</scope>
</reference>
<dbReference type="PANTHER" id="PTHR35122:SF2">
    <property type="entry name" value="OS04G0598000 PROTEIN"/>
    <property type="match status" value="1"/>
</dbReference>
<organism evidence="2 3">
    <name type="scientific">Striga hermonthica</name>
    <name type="common">Purple witchweed</name>
    <name type="synonym">Buchnera hermonthica</name>
    <dbReference type="NCBI Taxonomy" id="68872"/>
    <lineage>
        <taxon>Eukaryota</taxon>
        <taxon>Viridiplantae</taxon>
        <taxon>Streptophyta</taxon>
        <taxon>Embryophyta</taxon>
        <taxon>Tracheophyta</taxon>
        <taxon>Spermatophyta</taxon>
        <taxon>Magnoliopsida</taxon>
        <taxon>eudicotyledons</taxon>
        <taxon>Gunneridae</taxon>
        <taxon>Pentapetalae</taxon>
        <taxon>asterids</taxon>
        <taxon>lamiids</taxon>
        <taxon>Lamiales</taxon>
        <taxon>Orobanchaceae</taxon>
        <taxon>Buchnereae</taxon>
        <taxon>Striga</taxon>
    </lineage>
</organism>
<dbReference type="OrthoDB" id="606645at2759"/>
<dbReference type="InterPro" id="IPR039291">
    <property type="entry name" value="At5g17165-like"/>
</dbReference>